<accession>A0A174MSB6</accession>
<protein>
    <submittedName>
        <fullName evidence="1">Uncharacterized protein</fullName>
    </submittedName>
</protein>
<dbReference type="EMBL" id="UAVW01000004">
    <property type="protein sequence ID" value="SQB10469.1"/>
    <property type="molecule type" value="Genomic_DNA"/>
</dbReference>
<sequence>MFKLYSERNANPNELPDVYEYKVSVLLFHEKSELKV</sequence>
<evidence type="ECO:0000313" key="3">
    <source>
        <dbReference type="Proteomes" id="UP000095512"/>
    </source>
</evidence>
<organism evidence="1 3">
    <name type="scientific">Enterocloster clostridioformis</name>
    <dbReference type="NCBI Taxonomy" id="1531"/>
    <lineage>
        <taxon>Bacteria</taxon>
        <taxon>Bacillati</taxon>
        <taxon>Bacillota</taxon>
        <taxon>Clostridia</taxon>
        <taxon>Lachnospirales</taxon>
        <taxon>Lachnospiraceae</taxon>
        <taxon>Enterocloster</taxon>
    </lineage>
</organism>
<dbReference type="Proteomes" id="UP000095512">
    <property type="component" value="Unassembled WGS sequence"/>
</dbReference>
<evidence type="ECO:0000313" key="4">
    <source>
        <dbReference type="Proteomes" id="UP000251853"/>
    </source>
</evidence>
<reference evidence="2 4" key="2">
    <citation type="submission" date="2018-06" db="EMBL/GenBank/DDBJ databases">
        <authorList>
            <consortium name="Pathogen Informatics"/>
            <person name="Doyle S."/>
        </authorList>
    </citation>
    <scope>NUCLEOTIDE SEQUENCE [LARGE SCALE GENOMIC DNA]</scope>
    <source>
        <strain evidence="2 4">NCTC11224</strain>
    </source>
</reference>
<evidence type="ECO:0000313" key="2">
    <source>
        <dbReference type="EMBL" id="SQB10469.1"/>
    </source>
</evidence>
<dbReference type="AlphaFoldDB" id="A0A174MSB6"/>
<name>A0A174MSB6_9FIRM</name>
<dbReference type="Proteomes" id="UP000251853">
    <property type="component" value="Unassembled WGS sequence"/>
</dbReference>
<reference evidence="1 3" key="1">
    <citation type="submission" date="2015-09" db="EMBL/GenBank/DDBJ databases">
        <authorList>
            <consortium name="Pathogen Informatics"/>
        </authorList>
    </citation>
    <scope>NUCLEOTIDE SEQUENCE [LARGE SCALE GENOMIC DNA]</scope>
    <source>
        <strain evidence="1 3">2789STDY5834865</strain>
    </source>
</reference>
<evidence type="ECO:0000313" key="1">
    <source>
        <dbReference type="EMBL" id="CUP38001.1"/>
    </source>
</evidence>
<proteinExistence type="predicted"/>
<keyword evidence="4" id="KW-1185">Reference proteome</keyword>
<dbReference type="EMBL" id="CZAB01000031">
    <property type="protein sequence ID" value="CUP38001.1"/>
    <property type="molecule type" value="Genomic_DNA"/>
</dbReference>
<gene>
    <name evidence="1" type="ORF">ERS852480_03211</name>
    <name evidence="2" type="ORF">NCTC11224_01791</name>
</gene>